<keyword evidence="4" id="KW-1185">Reference proteome</keyword>
<dbReference type="InterPro" id="IPR029052">
    <property type="entry name" value="Metallo-depent_PP-like"/>
</dbReference>
<dbReference type="InterPro" id="IPR018511">
    <property type="entry name" value="Hemolysin-typ_Ca-bd_CS"/>
</dbReference>
<organism evidence="3 4">
    <name type="scientific">Parasynechococcus marenigrum (strain WH8102)</name>
    <dbReference type="NCBI Taxonomy" id="84588"/>
    <lineage>
        <taxon>Bacteria</taxon>
        <taxon>Bacillati</taxon>
        <taxon>Cyanobacteriota</taxon>
        <taxon>Cyanophyceae</taxon>
        <taxon>Synechococcales</taxon>
        <taxon>Prochlorococcaceae</taxon>
        <taxon>Parasynechococcus</taxon>
        <taxon>Parasynechococcus marenigrum</taxon>
    </lineage>
</organism>
<accession>Q7U3P0</accession>
<evidence type="ECO:0000259" key="2">
    <source>
        <dbReference type="Pfam" id="PF02872"/>
    </source>
</evidence>
<evidence type="ECO:0000313" key="3">
    <source>
        <dbReference type="EMBL" id="CAE08905.1"/>
    </source>
</evidence>
<dbReference type="STRING" id="84588.SYNW2390"/>
<keyword evidence="1" id="KW-0378">Hydrolase</keyword>
<dbReference type="GO" id="GO:0009166">
    <property type="term" value="P:nucleotide catabolic process"/>
    <property type="evidence" value="ECO:0007669"/>
    <property type="project" value="InterPro"/>
</dbReference>
<dbReference type="InterPro" id="IPR011049">
    <property type="entry name" value="Serralysin-like_metalloprot_C"/>
</dbReference>
<dbReference type="Proteomes" id="UP000001422">
    <property type="component" value="Chromosome"/>
</dbReference>
<dbReference type="InterPro" id="IPR008334">
    <property type="entry name" value="5'-Nucleotdase_C"/>
</dbReference>
<comment type="similarity">
    <text evidence="1">Belongs to the 5'-nucleotidase family.</text>
</comment>
<dbReference type="eggNOG" id="COG2931">
    <property type="taxonomic scope" value="Bacteria"/>
</dbReference>
<dbReference type="InterPro" id="IPR006179">
    <property type="entry name" value="5_nucleotidase/apyrase"/>
</dbReference>
<dbReference type="Gene3D" id="3.90.780.10">
    <property type="entry name" value="5'-Nucleotidase, C-terminal domain"/>
    <property type="match status" value="1"/>
</dbReference>
<proteinExistence type="inferred from homology"/>
<dbReference type="SUPFAM" id="SSF55816">
    <property type="entry name" value="5'-nucleotidase (syn. UDP-sugar hydrolase), C-terminal domain"/>
    <property type="match status" value="1"/>
</dbReference>
<dbReference type="GO" id="GO:0016787">
    <property type="term" value="F:hydrolase activity"/>
    <property type="evidence" value="ECO:0007669"/>
    <property type="project" value="UniProtKB-KW"/>
</dbReference>
<sequence length="750" mass="79947">MSFKLQLIHSSDNESNFKDVNTLEDKVVNYAAITDGLQDEAAAQGWASLHVTAGDHTLPNLFYSAGETTEGKPGLADIKIFNAMGVKANGIGNHEMDGNIGEFIDMVNASDYVHLSANLDFSSVVDTDGNAAPFVSYAADEPAQSVEELAGKIAPSAYVEIDGEQIGLIGRSPSEMFSLVADGNLPGLDYVGGTSGEGTAREPVLEPLPLIQAEIDRLTNQGINKIIFIDHAQDYTDQSVLPAELDGVDVIIQAGMTGYMSAETPSGPFNLLRTEEAGNPITHNYPLESKDSAGKTVLITNTEQIWRYVGHLLVHFDDNGEITSYDADNSGPVPTNDEGVAALRAWTSGDAVADPVVVSTYEALLATDELNAAFAEVGTTTDSLNGVRADIRSRETNLGRLAADSTLWYANQYLEEIGETKRADIALKNGGGIRDTIAGLSPITQLQVNAALAFDNKLTIMDLTGAEFLAIVENGVSRAPALDGRFPHFAGAELDFVTYRPGIEEALSLTEASRVQNLTVNRDDGSTVELVSDFFVNADALEETFTLATNNYQAGGGDGYQAFVPLENKIETVIGEQEILATYISEELAGAVDISDADVIASPRTDLIRPQLDDLINPSDELIGTSGDDELKGKRRLGGNSLYGKEGDDSLKGRKGDDLLDGGSGDDVLKGFGGSDVYVGSAGTDRINGFSFDQGDVVAIDSSINFEIVQSANPNKNLRVEHDLGEIIFKGIKADQLIDLQNSIQITEAI</sequence>
<dbReference type="HOGENOM" id="CLU_370854_0_0_3"/>
<keyword evidence="1" id="KW-0547">Nucleotide-binding</keyword>
<dbReference type="KEGG" id="syw:SYNW2390"/>
<dbReference type="GO" id="GO:0005509">
    <property type="term" value="F:calcium ion binding"/>
    <property type="evidence" value="ECO:0007669"/>
    <property type="project" value="InterPro"/>
</dbReference>
<evidence type="ECO:0000256" key="1">
    <source>
        <dbReference type="RuleBase" id="RU362119"/>
    </source>
</evidence>
<gene>
    <name evidence="3" type="ordered locus">SYNW2390</name>
</gene>
<dbReference type="PROSITE" id="PS00330">
    <property type="entry name" value="HEMOLYSIN_CALCIUM"/>
    <property type="match status" value="1"/>
</dbReference>
<reference evidence="3 4" key="1">
    <citation type="journal article" date="2003" name="Nature">
        <title>The genome of a motile marine Synechococcus.</title>
        <authorList>
            <person name="Palenik B."/>
            <person name="Brahamsha B."/>
            <person name="Larimer F."/>
            <person name="Land M."/>
            <person name="Hauser L."/>
            <person name="Chain P."/>
            <person name="Lamerdin J."/>
            <person name="Regala W."/>
            <person name="Allen E.A."/>
            <person name="McCarren J."/>
            <person name="Paulsen I."/>
            <person name="Dufresne A."/>
            <person name="Partensky F."/>
            <person name="Webb E."/>
            <person name="Waterbury J."/>
        </authorList>
    </citation>
    <scope>NUCLEOTIDE SEQUENCE [LARGE SCALE GENOMIC DNA]</scope>
    <source>
        <strain evidence="3 4">WH8102</strain>
    </source>
</reference>
<evidence type="ECO:0000313" key="4">
    <source>
        <dbReference type="Proteomes" id="UP000001422"/>
    </source>
</evidence>
<name>Q7U3P0_PARMW</name>
<feature type="domain" description="5'-Nucleotidase C-terminal" evidence="2">
    <location>
        <begin position="377"/>
        <end position="563"/>
    </location>
</feature>
<dbReference type="eggNOG" id="COG0737">
    <property type="taxonomic scope" value="Bacteria"/>
</dbReference>
<dbReference type="GO" id="GO:0000166">
    <property type="term" value="F:nucleotide binding"/>
    <property type="evidence" value="ECO:0007669"/>
    <property type="project" value="UniProtKB-KW"/>
</dbReference>
<dbReference type="InterPro" id="IPR001343">
    <property type="entry name" value="Hemolysn_Ca-bd"/>
</dbReference>
<dbReference type="Pfam" id="PF02872">
    <property type="entry name" value="5_nucleotid_C"/>
    <property type="match status" value="1"/>
</dbReference>
<dbReference type="PANTHER" id="PTHR11575:SF24">
    <property type="entry name" value="5'-NUCLEOTIDASE"/>
    <property type="match status" value="1"/>
</dbReference>
<dbReference type="InterPro" id="IPR036907">
    <property type="entry name" value="5'-Nucleotdase_C_sf"/>
</dbReference>
<dbReference type="Pfam" id="PF00353">
    <property type="entry name" value="HemolysinCabind"/>
    <property type="match status" value="2"/>
</dbReference>
<dbReference type="SUPFAM" id="SSF51120">
    <property type="entry name" value="beta-Roll"/>
    <property type="match status" value="1"/>
</dbReference>
<dbReference type="RefSeq" id="WP_011129243.1">
    <property type="nucleotide sequence ID" value="NC_005070.1"/>
</dbReference>
<dbReference type="SUPFAM" id="SSF56300">
    <property type="entry name" value="Metallo-dependent phosphatases"/>
    <property type="match status" value="1"/>
</dbReference>
<dbReference type="PANTHER" id="PTHR11575">
    <property type="entry name" value="5'-NUCLEOTIDASE-RELATED"/>
    <property type="match status" value="1"/>
</dbReference>
<dbReference type="Gene3D" id="3.60.21.10">
    <property type="match status" value="1"/>
</dbReference>
<protein>
    <submittedName>
        <fullName evidence="3">Alkaline phosphatase/5' nucleotidase</fullName>
    </submittedName>
</protein>
<dbReference type="EMBL" id="BX569695">
    <property type="protein sequence ID" value="CAE08905.1"/>
    <property type="molecule type" value="Genomic_DNA"/>
</dbReference>
<dbReference type="PRINTS" id="PR01607">
    <property type="entry name" value="APYRASEFAMLY"/>
</dbReference>
<dbReference type="SMR" id="Q7U3P0"/>
<dbReference type="AlphaFoldDB" id="Q7U3P0"/>